<evidence type="ECO:0000256" key="5">
    <source>
        <dbReference type="ARBA" id="ARBA00022630"/>
    </source>
</evidence>
<keyword evidence="8" id="KW-0315">Glutamine amidotransferase</keyword>
<dbReference type="PANTHER" id="PTHR11938:SF133">
    <property type="entry name" value="GLUTAMATE SYNTHASE (NADH)"/>
    <property type="match status" value="1"/>
</dbReference>
<dbReference type="InterPro" id="IPR036485">
    <property type="entry name" value="Glu_synth_asu_C_sf"/>
</dbReference>
<evidence type="ECO:0000256" key="11">
    <source>
        <dbReference type="ARBA" id="ARBA00023014"/>
    </source>
</evidence>
<dbReference type="InterPro" id="IPR006982">
    <property type="entry name" value="Glu_synth_centr_N"/>
</dbReference>
<keyword evidence="12" id="KW-0314">Glutamate biosynthesis</keyword>
<evidence type="ECO:0000256" key="10">
    <source>
        <dbReference type="ARBA" id="ARBA00023004"/>
    </source>
</evidence>
<dbReference type="InterPro" id="IPR017932">
    <property type="entry name" value="GATase_2_dom"/>
</dbReference>
<dbReference type="InterPro" id="IPR013785">
    <property type="entry name" value="Aldolase_TIM"/>
</dbReference>
<evidence type="ECO:0000256" key="12">
    <source>
        <dbReference type="ARBA" id="ARBA00023164"/>
    </source>
</evidence>
<dbReference type="PANTHER" id="PTHR11938">
    <property type="entry name" value="FAD NADPH DEHYDROGENASE/OXIDOREDUCTASE"/>
    <property type="match status" value="1"/>
</dbReference>
<comment type="pathway">
    <text evidence="14">Amino-acid biosynthesis.</text>
</comment>
<feature type="domain" description="Glutamine amidotransferase type-2" evidence="15">
    <location>
        <begin position="21"/>
        <end position="403"/>
    </location>
</feature>
<dbReference type="Pfam" id="PF00310">
    <property type="entry name" value="GATase_2"/>
    <property type="match status" value="1"/>
</dbReference>
<evidence type="ECO:0000256" key="8">
    <source>
        <dbReference type="ARBA" id="ARBA00022962"/>
    </source>
</evidence>
<keyword evidence="10" id="KW-0408">Iron</keyword>
<keyword evidence="9" id="KW-0560">Oxidoreductase</keyword>
<evidence type="ECO:0000259" key="15">
    <source>
        <dbReference type="PROSITE" id="PS51278"/>
    </source>
</evidence>
<evidence type="ECO:0000256" key="7">
    <source>
        <dbReference type="ARBA" id="ARBA00022723"/>
    </source>
</evidence>
<dbReference type="PROSITE" id="PS51278">
    <property type="entry name" value="GATASE_TYPE_2"/>
    <property type="match status" value="1"/>
</dbReference>
<protein>
    <submittedName>
        <fullName evidence="16">Glutamate synthase-related protein</fullName>
    </submittedName>
</protein>
<dbReference type="Pfam" id="PF04898">
    <property type="entry name" value="Glu_syn_central"/>
    <property type="match status" value="1"/>
</dbReference>
<sequence length="1843" mass="200563">MSTQKPNPYGLYDPSAGSDSCGVGFITRKDGEQTHEILQMAHSALCTVPHRGGMSAEGVGDGAGVNVDLSLNFFRKVTGMALEAGRFGVGNFFVPKDAELRANAERLVEETLAAHNFPVLVKRDMPLDGSVTRPAALPFQLPIVQWVFAAPQEVTEQLEFERQIYRALLDIEARAFTESEFGGLYPLSLSSRTQVFKARLNSNEVIPYFKDLTDADHQVRGLFFHTRFSTNTDPHTTMAQPFRLMAHNGELNTDRKNRIAEAALMLARGKKIVRPKGQSDSSRLDQSIHSRLMEDNLDLITAVVSMMPPAWENDTSLSNEVRAMLEYFSLYEEKNDGPAALIFGNGEVIGARLDRLGLRPLRSVETAEYIGAMSEAGQIAFPPESVLRRGRIEAGGMLYYDHQEKRSYTTVEALEKLAAEKDYLSLLSKARVDLEDLPEIQAEQLGSPLRYRGDLQTYQRFVAYYYNQESFKFMMDPMLQTGAEKISAMGYGNAINGLSDHEGGMAHYFSQRFAQVTNPPLDSIREADGMTLRVALGAKPHLGRSKGQQIIVPTPILTHLDMLRLREQTVAPYARFEMLYEPVVGKDIVSRAANANALEKAIDDLAQQVVDFARQQGGIAVITDRHISSTHAAIPMLLMVSAINQRLVQEGLRLDVSLVVESGQSISSHHIAATLGFGASAVYPLGVQMRAEEKFGEGVEGNKAFKRYAKAAEKALMKTMGKVGLCTVESYSCGEFFEPNFLDTEDPVLKKYFPNIKTPVGGAGFPAIAQMAVDWHQSSLKIQGEAEVPLLGLFKERAEGAGHSYGTIAVRTFIDMTEQPIRFANKEREEDNFIRLMTLAKLDNAFNIKAEAFKDSSFERIPNDVIDTFAITPDYRQFSGLMHAERKRRPAALRDILALPCDLTHVDSEAEFGRKLGRYSLVNNGFATRGLQCEAVNGSLNQFELRLIDAIAGLKPENERLEALSRALKTRFIDDIESSNVADGVLHITAYGKAADYLSLIFTALPSLPLEEIQPAHEITRTFASGAMSHGALVAPAHEAVAHGTNMVGGMSNCGEGGEHYSRHGTIRASRIKQLASGRFGVWAAYLADPMLEELEIKIGQGAKPGEGGQLPAPKVTVEIAAARGGTPGVELVSPPPHHDTYSIEDLAQLIHDCKAARVRVIVKLVSSEGIGTIAVGVAKAGADVINVAGNTGGTGAASVTSLKYTGRVAEIGIAEVHQALCANGLRDKVQLRCSGAQQTGSDVIKSALLGGDSFEFGTTALMMLKCVMAKNCNVKCPAGLTTNAEAFDGDPRQLAQYFINVAQEVREFLARLGLRSLREARGRSDLLHLMDHPLEVGKLDLRAMLTVVPEQKIAKPVYLEKDFELDDGWVNELKTQLVGEASREIALGAGITLNNRNKSVGGQLAIDIERMLNHELSKEQLAALPAVLKDDRGRHYLAPATVLINTSGSAGQSFGAFCNDGMQMKHYGTCNDGVGKGQCGGELVVMSPGGGAQDSDGNVLIGNFALFGATGGRLFVQGQAGDRFAVRNSGATAVVEGVGDFCCEYMTNGAILNLGTFGKGFGNGMSGGFAYQYDPYGSLAAHAAGDSVLFGSIADEDEMAQVHKQAVLTMLNWHLEATQSPRAAWLLDNWETECHHFVYVMPRSLLLYQDGTEILKAKSRKDLLEELSTSLAAHQVAKFKSAWRDGKTIANGAVPAYGATDTLEMFVLLNNYTVLSLAQQLALGKLPKGTAVEDAAVEKAVRNLLMTEDFTLISKLQRHARSAIESYSDDELASLIAAKRMADYKAALTQRNIRSMDSLATYGWIIYQDACNREVLGHLPDFEELFARAALPEIAAAVGKLS</sequence>
<evidence type="ECO:0000256" key="6">
    <source>
        <dbReference type="ARBA" id="ARBA00022643"/>
    </source>
</evidence>
<keyword evidence="11" id="KW-0411">Iron-sulfur</keyword>
<keyword evidence="17" id="KW-1185">Reference proteome</keyword>
<accession>A0ABU8PT69</accession>
<comment type="cofactor">
    <cofactor evidence="1">
        <name>FMN</name>
        <dbReference type="ChEBI" id="CHEBI:58210"/>
    </cofactor>
</comment>
<evidence type="ECO:0000313" key="16">
    <source>
        <dbReference type="EMBL" id="MEJ5045928.1"/>
    </source>
</evidence>
<gene>
    <name evidence="16" type="ORF">WH298_12075</name>
</gene>
<dbReference type="Pfam" id="PF01493">
    <property type="entry name" value="GXGXG"/>
    <property type="match status" value="1"/>
</dbReference>
<reference evidence="16 17" key="1">
    <citation type="submission" date="2023-12" db="EMBL/GenBank/DDBJ databases">
        <title>Gut-associated functions are favored during microbiome assembly across C. elegans life.</title>
        <authorList>
            <person name="Zimmermann J."/>
        </authorList>
    </citation>
    <scope>NUCLEOTIDE SEQUENCE [LARGE SCALE GENOMIC DNA]</scope>
    <source>
        <strain evidence="16 17">BIGb0393</strain>
    </source>
</reference>
<dbReference type="InterPro" id="IPR029055">
    <property type="entry name" value="Ntn_hydrolases_N"/>
</dbReference>
<dbReference type="RefSeq" id="WP_007886610.1">
    <property type="nucleotide sequence ID" value="NZ_JACAWY010000001.1"/>
</dbReference>
<dbReference type="InterPro" id="IPR050711">
    <property type="entry name" value="ET-N_metabolism_enzyme"/>
</dbReference>
<keyword evidence="5" id="KW-0285">Flavoprotein</keyword>
<dbReference type="InterPro" id="IPR002489">
    <property type="entry name" value="Glu_synth_asu_C"/>
</dbReference>
<comment type="cofactor">
    <cofactor evidence="2">
        <name>[3Fe-4S] cluster</name>
        <dbReference type="ChEBI" id="CHEBI:21137"/>
    </cofactor>
</comment>
<comment type="caution">
    <text evidence="16">The sequence shown here is derived from an EMBL/GenBank/DDBJ whole genome shotgun (WGS) entry which is preliminary data.</text>
</comment>
<dbReference type="Pfam" id="PF01645">
    <property type="entry name" value="Glu_synthase"/>
    <property type="match status" value="1"/>
</dbReference>
<evidence type="ECO:0000256" key="14">
    <source>
        <dbReference type="ARBA" id="ARBA00029440"/>
    </source>
</evidence>
<evidence type="ECO:0000256" key="2">
    <source>
        <dbReference type="ARBA" id="ARBA00001927"/>
    </source>
</evidence>
<keyword evidence="7" id="KW-0479">Metal-binding</keyword>
<evidence type="ECO:0000256" key="4">
    <source>
        <dbReference type="ARBA" id="ARBA00022605"/>
    </source>
</evidence>
<dbReference type="Gene3D" id="3.60.20.10">
    <property type="entry name" value="Glutamine Phosphoribosylpyrophosphate, subunit 1, domain 1"/>
    <property type="match status" value="1"/>
</dbReference>
<evidence type="ECO:0000256" key="13">
    <source>
        <dbReference type="ARBA" id="ARBA00023291"/>
    </source>
</evidence>
<evidence type="ECO:0000256" key="9">
    <source>
        <dbReference type="ARBA" id="ARBA00023002"/>
    </source>
</evidence>
<evidence type="ECO:0000256" key="3">
    <source>
        <dbReference type="ARBA" id="ARBA00009716"/>
    </source>
</evidence>
<dbReference type="SUPFAM" id="SSF56235">
    <property type="entry name" value="N-terminal nucleophile aminohydrolases (Ntn hydrolases)"/>
    <property type="match status" value="1"/>
</dbReference>
<keyword evidence="6" id="KW-0288">FMN</keyword>
<comment type="similarity">
    <text evidence="3">Belongs to the glutamate synthase family.</text>
</comment>
<dbReference type="Gene3D" id="3.20.20.70">
    <property type="entry name" value="Aldolase class I"/>
    <property type="match status" value="2"/>
</dbReference>
<dbReference type="EMBL" id="JBBGZW010000001">
    <property type="protein sequence ID" value="MEJ5045928.1"/>
    <property type="molecule type" value="Genomic_DNA"/>
</dbReference>
<dbReference type="SUPFAM" id="SSF69336">
    <property type="entry name" value="Alpha subunit of glutamate synthase, C-terminal domain"/>
    <property type="match status" value="1"/>
</dbReference>
<dbReference type="CDD" id="cd00713">
    <property type="entry name" value="GltS"/>
    <property type="match status" value="1"/>
</dbReference>
<keyword evidence="4" id="KW-0028">Amino-acid biosynthesis</keyword>
<dbReference type="Proteomes" id="UP001362100">
    <property type="component" value="Unassembled WGS sequence"/>
</dbReference>
<dbReference type="CDD" id="cd02808">
    <property type="entry name" value="GltS_FMN"/>
    <property type="match status" value="1"/>
</dbReference>
<proteinExistence type="inferred from homology"/>
<evidence type="ECO:0000313" key="17">
    <source>
        <dbReference type="Proteomes" id="UP001362100"/>
    </source>
</evidence>
<dbReference type="Gene3D" id="2.160.20.60">
    <property type="entry name" value="Glutamate synthase, alpha subunit, C-terminal domain"/>
    <property type="match status" value="1"/>
</dbReference>
<name>A0ABU8PT69_9GAMM</name>
<organism evidence="16 17">
    <name type="scientific">Pantoea nemavictus</name>
    <dbReference type="NCBI Taxonomy" id="2726955"/>
    <lineage>
        <taxon>Bacteria</taxon>
        <taxon>Pseudomonadati</taxon>
        <taxon>Pseudomonadota</taxon>
        <taxon>Gammaproteobacteria</taxon>
        <taxon>Enterobacterales</taxon>
        <taxon>Erwiniaceae</taxon>
        <taxon>Pantoea</taxon>
    </lineage>
</organism>
<dbReference type="SUPFAM" id="SSF51395">
    <property type="entry name" value="FMN-linked oxidoreductases"/>
    <property type="match status" value="1"/>
</dbReference>
<keyword evidence="13" id="KW-0003">3Fe-4S</keyword>
<dbReference type="InterPro" id="IPR002932">
    <property type="entry name" value="Glu_synthdom"/>
</dbReference>
<evidence type="ECO:0000256" key="1">
    <source>
        <dbReference type="ARBA" id="ARBA00001917"/>
    </source>
</evidence>